<dbReference type="Gene3D" id="3.20.20.190">
    <property type="entry name" value="Phosphatidylinositol (PI) phosphodiesterase"/>
    <property type="match status" value="1"/>
</dbReference>
<evidence type="ECO:0000256" key="3">
    <source>
        <dbReference type="SAM" id="SignalP"/>
    </source>
</evidence>
<feature type="compositionally biased region" description="Low complexity" evidence="1">
    <location>
        <begin position="164"/>
        <end position="175"/>
    </location>
</feature>
<dbReference type="OrthoDB" id="7984201at2759"/>
<protein>
    <submittedName>
        <fullName evidence="4">PLC-like phosphodiesterase</fullName>
    </submittedName>
</protein>
<dbReference type="InterPro" id="IPR017946">
    <property type="entry name" value="PLC-like_Pdiesterase_TIM-brl"/>
</dbReference>
<comment type="caution">
    <text evidence="4">The sequence shown here is derived from an EMBL/GenBank/DDBJ whole genome shotgun (WGS) entry which is preliminary data.</text>
</comment>
<keyword evidence="2" id="KW-0812">Transmembrane</keyword>
<gene>
    <name evidence="4" type="ORF">Tdes44962_MAKER04200</name>
</gene>
<name>A0A9W7SMZ4_9PEZI</name>
<sequence length="368" mass="39272">MFWQMLDTIAVLLVGLRIASASTPCHNRPVLCGRAYNNIPHRGAHHSPFVRDDSTQHSLSGNQDYNSTVQLSAGVRLLSAQVQRNGNALHVCHTSCELLDAGELSDWLGEVHDRLLANPHDVATILLVNGANASADELAAEYEAAGNVTDIVYRPPPTNDRINASASSSSGPGPSMGLTQDWPTLQSFIQSGTRLFTHLFENDYDVTIPSGFSCEANRPSSVQNKTALARAAGLLPLMNHFLYEREAFNIEVPNVTYISTANSDTSGEGDLGSAANECTTIYGKAPNFILVDFFNVGPAMATVDRLNGVTDAVGRIDLSTAVANGSSRPAGVAALAFSHAAMLCSAVLAVAIVMASLSHCRRWVHEVE</sequence>
<keyword evidence="5" id="KW-1185">Reference proteome</keyword>
<feature type="chain" id="PRO_5040878346" evidence="3">
    <location>
        <begin position="22"/>
        <end position="368"/>
    </location>
</feature>
<dbReference type="PANTHER" id="PTHR13593">
    <property type="match status" value="1"/>
</dbReference>
<dbReference type="AlphaFoldDB" id="A0A9W7SMZ4"/>
<proteinExistence type="predicted"/>
<accession>A0A9W7SMZ4</accession>
<keyword evidence="3" id="KW-0732">Signal</keyword>
<evidence type="ECO:0000256" key="2">
    <source>
        <dbReference type="SAM" id="Phobius"/>
    </source>
</evidence>
<dbReference type="GO" id="GO:0008081">
    <property type="term" value="F:phosphoric diester hydrolase activity"/>
    <property type="evidence" value="ECO:0007669"/>
    <property type="project" value="InterPro"/>
</dbReference>
<dbReference type="SUPFAM" id="SSF51695">
    <property type="entry name" value="PLC-like phosphodiesterases"/>
    <property type="match status" value="1"/>
</dbReference>
<keyword evidence="2" id="KW-1133">Transmembrane helix</keyword>
<evidence type="ECO:0000256" key="1">
    <source>
        <dbReference type="SAM" id="MobiDB-lite"/>
    </source>
</evidence>
<reference evidence="4 5" key="1">
    <citation type="journal article" date="2018" name="IMA Fungus">
        <title>IMA Genome-F 10: Nine draft genome sequences of Claviceps purpurea s.lat., including C. arundinis, C. humidiphila, and C. cf. spartinae, pseudomolecules for the pitch canker pathogen Fusarium circinatum, draft genome of Davidsoniella eucalypti, Grosmannia galeiformis, Quambalaria eucalypti, and Teratosphaeria destructans.</title>
        <authorList>
            <person name="Wingfield B.D."/>
            <person name="Liu M."/>
            <person name="Nguyen H.D."/>
            <person name="Lane F.A."/>
            <person name="Morgan S.W."/>
            <person name="De Vos L."/>
            <person name="Wilken P.M."/>
            <person name="Duong T.A."/>
            <person name="Aylward J."/>
            <person name="Coetzee M.P."/>
            <person name="Dadej K."/>
            <person name="De Beer Z.W."/>
            <person name="Findlay W."/>
            <person name="Havenga M."/>
            <person name="Kolarik M."/>
            <person name="Menzies J.G."/>
            <person name="Naidoo K."/>
            <person name="Pochopski O."/>
            <person name="Shoukouhi P."/>
            <person name="Santana Q.C."/>
            <person name="Seifert K.A."/>
            <person name="Soal N."/>
            <person name="Steenkamp E.T."/>
            <person name="Tatham C.T."/>
            <person name="van der Nest M.A."/>
            <person name="Wingfield M.J."/>
        </authorList>
    </citation>
    <scope>NUCLEOTIDE SEQUENCE [LARGE SCALE GENOMIC DNA]</scope>
    <source>
        <strain evidence="4">CMW44962</strain>
    </source>
</reference>
<evidence type="ECO:0000313" key="5">
    <source>
        <dbReference type="Proteomes" id="UP001138500"/>
    </source>
</evidence>
<dbReference type="GO" id="GO:0006629">
    <property type="term" value="P:lipid metabolic process"/>
    <property type="evidence" value="ECO:0007669"/>
    <property type="project" value="InterPro"/>
</dbReference>
<reference evidence="4 5" key="2">
    <citation type="journal article" date="2021" name="Curr. Genet.">
        <title>Genetic response to nitrogen starvation in the aggressive Eucalyptus foliar pathogen Teratosphaeria destructans.</title>
        <authorList>
            <person name="Havenga M."/>
            <person name="Wingfield B.D."/>
            <person name="Wingfield M.J."/>
            <person name="Dreyer L.L."/>
            <person name="Roets F."/>
            <person name="Aylward J."/>
        </authorList>
    </citation>
    <scope>NUCLEOTIDE SEQUENCE [LARGE SCALE GENOMIC DNA]</scope>
    <source>
        <strain evidence="4">CMW44962</strain>
    </source>
</reference>
<feature type="signal peptide" evidence="3">
    <location>
        <begin position="1"/>
        <end position="21"/>
    </location>
</feature>
<organism evidence="4 5">
    <name type="scientific">Teratosphaeria destructans</name>
    <dbReference type="NCBI Taxonomy" id="418781"/>
    <lineage>
        <taxon>Eukaryota</taxon>
        <taxon>Fungi</taxon>
        <taxon>Dikarya</taxon>
        <taxon>Ascomycota</taxon>
        <taxon>Pezizomycotina</taxon>
        <taxon>Dothideomycetes</taxon>
        <taxon>Dothideomycetidae</taxon>
        <taxon>Mycosphaerellales</taxon>
        <taxon>Teratosphaeriaceae</taxon>
        <taxon>Teratosphaeria</taxon>
    </lineage>
</organism>
<feature type="region of interest" description="Disordered" evidence="1">
    <location>
        <begin position="151"/>
        <end position="177"/>
    </location>
</feature>
<dbReference type="PANTHER" id="PTHR13593:SF80">
    <property type="entry name" value="PLC-LIKE PHOSPHODIESTERASE"/>
    <property type="match status" value="1"/>
</dbReference>
<keyword evidence="2" id="KW-0472">Membrane</keyword>
<evidence type="ECO:0000313" key="4">
    <source>
        <dbReference type="EMBL" id="KAH9825497.1"/>
    </source>
</evidence>
<dbReference type="EMBL" id="RIBY02002112">
    <property type="protein sequence ID" value="KAH9825497.1"/>
    <property type="molecule type" value="Genomic_DNA"/>
</dbReference>
<feature type="transmembrane region" description="Helical" evidence="2">
    <location>
        <begin position="332"/>
        <end position="355"/>
    </location>
</feature>
<dbReference type="Proteomes" id="UP001138500">
    <property type="component" value="Unassembled WGS sequence"/>
</dbReference>
<dbReference type="InterPro" id="IPR051057">
    <property type="entry name" value="PI-PLC_domain"/>
</dbReference>
<dbReference type="Pfam" id="PF26146">
    <property type="entry name" value="PI-PLC_X"/>
    <property type="match status" value="1"/>
</dbReference>